<evidence type="ECO:0000313" key="1">
    <source>
        <dbReference type="EMBL" id="GKV07182.1"/>
    </source>
</evidence>
<proteinExistence type="predicted"/>
<name>A0AAV5J878_9ROSI</name>
<protein>
    <submittedName>
        <fullName evidence="1">Uncharacterized protein</fullName>
    </submittedName>
</protein>
<evidence type="ECO:0000313" key="2">
    <source>
        <dbReference type="Proteomes" id="UP001054252"/>
    </source>
</evidence>
<accession>A0AAV5J878</accession>
<sequence>MVPDRSVSLVRGLSARFYASEVSKFMVMPVLSSMTDLK</sequence>
<comment type="caution">
    <text evidence="1">The sequence shown here is derived from an EMBL/GenBank/DDBJ whole genome shotgun (WGS) entry which is preliminary data.</text>
</comment>
<reference evidence="1 2" key="1">
    <citation type="journal article" date="2021" name="Commun. Biol.">
        <title>The genome of Shorea leprosula (Dipterocarpaceae) highlights the ecological relevance of drought in aseasonal tropical rainforests.</title>
        <authorList>
            <person name="Ng K.K.S."/>
            <person name="Kobayashi M.J."/>
            <person name="Fawcett J.A."/>
            <person name="Hatakeyama M."/>
            <person name="Paape T."/>
            <person name="Ng C.H."/>
            <person name="Ang C.C."/>
            <person name="Tnah L.H."/>
            <person name="Lee C.T."/>
            <person name="Nishiyama T."/>
            <person name="Sese J."/>
            <person name="O'Brien M.J."/>
            <person name="Copetti D."/>
            <person name="Mohd Noor M.I."/>
            <person name="Ong R.C."/>
            <person name="Putra M."/>
            <person name="Sireger I.Z."/>
            <person name="Indrioko S."/>
            <person name="Kosugi Y."/>
            <person name="Izuno A."/>
            <person name="Isagi Y."/>
            <person name="Lee S.L."/>
            <person name="Shimizu K.K."/>
        </authorList>
    </citation>
    <scope>NUCLEOTIDE SEQUENCE [LARGE SCALE GENOMIC DNA]</scope>
    <source>
        <strain evidence="1">214</strain>
    </source>
</reference>
<dbReference type="AlphaFoldDB" id="A0AAV5J878"/>
<keyword evidence="2" id="KW-1185">Reference proteome</keyword>
<dbReference type="Proteomes" id="UP001054252">
    <property type="component" value="Unassembled WGS sequence"/>
</dbReference>
<dbReference type="EMBL" id="BPVZ01000026">
    <property type="protein sequence ID" value="GKV07182.1"/>
    <property type="molecule type" value="Genomic_DNA"/>
</dbReference>
<organism evidence="1 2">
    <name type="scientific">Rubroshorea leprosula</name>
    <dbReference type="NCBI Taxonomy" id="152421"/>
    <lineage>
        <taxon>Eukaryota</taxon>
        <taxon>Viridiplantae</taxon>
        <taxon>Streptophyta</taxon>
        <taxon>Embryophyta</taxon>
        <taxon>Tracheophyta</taxon>
        <taxon>Spermatophyta</taxon>
        <taxon>Magnoliopsida</taxon>
        <taxon>eudicotyledons</taxon>
        <taxon>Gunneridae</taxon>
        <taxon>Pentapetalae</taxon>
        <taxon>rosids</taxon>
        <taxon>malvids</taxon>
        <taxon>Malvales</taxon>
        <taxon>Dipterocarpaceae</taxon>
        <taxon>Rubroshorea</taxon>
    </lineage>
</organism>
<gene>
    <name evidence="1" type="ORF">SLEP1_g18983</name>
</gene>